<feature type="binding site" evidence="8">
    <location>
        <position position="211"/>
    </location>
    <ligand>
        <name>Zn(2+)</name>
        <dbReference type="ChEBI" id="CHEBI:29105"/>
        <label>1</label>
        <note>catalytic</note>
    </ligand>
</feature>
<dbReference type="InterPro" id="IPR036866">
    <property type="entry name" value="RibonucZ/Hydroxyglut_hydro"/>
</dbReference>
<dbReference type="NCBIfam" id="NF000801">
    <property type="entry name" value="PRK00055.1-3"/>
    <property type="match status" value="1"/>
</dbReference>
<dbReference type="EC" id="3.1.26.11" evidence="8"/>
<comment type="catalytic activity">
    <reaction evidence="8">
        <text>Endonucleolytic cleavage of RNA, removing extra 3' nucleotides from tRNA precursor, generating 3' termini of tRNAs. A 3'-hydroxy group is left at the tRNA terminus and a 5'-phosphoryl group is left at the trailer molecule.</text>
        <dbReference type="EC" id="3.1.26.11"/>
    </reaction>
</comment>
<comment type="similarity">
    <text evidence="8">Belongs to the RNase Z family.</text>
</comment>
<dbReference type="RefSeq" id="WP_381011767.1">
    <property type="nucleotide sequence ID" value="NZ_JBHTJF010000022.1"/>
</dbReference>
<dbReference type="EMBL" id="JBHTJF010000022">
    <property type="protein sequence ID" value="MFD0943631.1"/>
    <property type="molecule type" value="Genomic_DNA"/>
</dbReference>
<keyword evidence="5 8" id="KW-0255">Endonuclease</keyword>
<gene>
    <name evidence="8 10" type="primary">rnz</name>
    <name evidence="10" type="ORF">ACFQ0V_07555</name>
</gene>
<dbReference type="InterPro" id="IPR001279">
    <property type="entry name" value="Metallo-B-lactamas"/>
</dbReference>
<reference evidence="11" key="1">
    <citation type="journal article" date="2019" name="Int. J. Syst. Evol. Microbiol.">
        <title>The Global Catalogue of Microorganisms (GCM) 10K type strain sequencing project: providing services to taxonomists for standard genome sequencing and annotation.</title>
        <authorList>
            <consortium name="The Broad Institute Genomics Platform"/>
            <consortium name="The Broad Institute Genome Sequencing Center for Infectious Disease"/>
            <person name="Wu L."/>
            <person name="Ma J."/>
        </authorList>
    </citation>
    <scope>NUCLEOTIDE SEQUENCE [LARGE SCALE GENOMIC DNA]</scope>
    <source>
        <strain evidence="11">CCUG 63563</strain>
    </source>
</reference>
<feature type="active site" description="Proton acceptor" evidence="8">
    <location>
        <position position="67"/>
    </location>
</feature>
<keyword evidence="6 8" id="KW-0378">Hydrolase</keyword>
<feature type="binding site" evidence="8">
    <location>
        <position position="211"/>
    </location>
    <ligand>
        <name>Zn(2+)</name>
        <dbReference type="ChEBI" id="CHEBI:29105"/>
        <label>2</label>
        <note>catalytic</note>
    </ligand>
</feature>
<keyword evidence="11" id="KW-1185">Reference proteome</keyword>
<evidence type="ECO:0000256" key="4">
    <source>
        <dbReference type="ARBA" id="ARBA00022723"/>
    </source>
</evidence>
<comment type="function">
    <text evidence="8">Zinc phosphodiesterase, which displays some tRNA 3'-processing endonuclease activity. Probably involved in tRNA maturation, by removing a 3'-trailer from precursor tRNA.</text>
</comment>
<comment type="cofactor">
    <cofactor evidence="8">
        <name>Zn(2+)</name>
        <dbReference type="ChEBI" id="CHEBI:29105"/>
    </cofactor>
    <text evidence="8">Binds 2 Zn(2+) ions.</text>
</comment>
<dbReference type="PANTHER" id="PTHR46018">
    <property type="entry name" value="ZINC PHOSPHODIESTERASE ELAC PROTEIN 1"/>
    <property type="match status" value="1"/>
</dbReference>
<feature type="binding site" evidence="8">
    <location>
        <position position="68"/>
    </location>
    <ligand>
        <name>Zn(2+)</name>
        <dbReference type="ChEBI" id="CHEBI:29105"/>
        <label>2</label>
        <note>catalytic</note>
    </ligand>
</feature>
<comment type="subunit">
    <text evidence="1 8">Homodimer.</text>
</comment>
<dbReference type="SMART" id="SM00849">
    <property type="entry name" value="Lactamase_B"/>
    <property type="match status" value="1"/>
</dbReference>
<comment type="caution">
    <text evidence="10">The sequence shown here is derived from an EMBL/GenBank/DDBJ whole genome shotgun (WGS) entry which is preliminary data.</text>
</comment>
<evidence type="ECO:0000256" key="1">
    <source>
        <dbReference type="ARBA" id="ARBA00011738"/>
    </source>
</evidence>
<feature type="binding site" evidence="8">
    <location>
        <position position="63"/>
    </location>
    <ligand>
        <name>Zn(2+)</name>
        <dbReference type="ChEBI" id="CHEBI:29105"/>
        <label>1</label>
        <note>catalytic</note>
    </ligand>
</feature>
<feature type="domain" description="Metallo-beta-lactamase" evidence="9">
    <location>
        <begin position="18"/>
        <end position="209"/>
    </location>
</feature>
<evidence type="ECO:0000256" key="8">
    <source>
        <dbReference type="HAMAP-Rule" id="MF_01818"/>
    </source>
</evidence>
<name>A0ABW3GWW1_9BACL</name>
<dbReference type="PANTHER" id="PTHR46018:SF2">
    <property type="entry name" value="ZINC PHOSPHODIESTERASE ELAC PROTEIN 1"/>
    <property type="match status" value="1"/>
</dbReference>
<feature type="binding site" evidence="8">
    <location>
        <position position="269"/>
    </location>
    <ligand>
        <name>Zn(2+)</name>
        <dbReference type="ChEBI" id="CHEBI:29105"/>
        <label>2</label>
        <note>catalytic</note>
    </ligand>
</feature>
<proteinExistence type="inferred from homology"/>
<evidence type="ECO:0000259" key="9">
    <source>
        <dbReference type="SMART" id="SM00849"/>
    </source>
</evidence>
<feature type="binding site" evidence="8">
    <location>
        <position position="67"/>
    </location>
    <ligand>
        <name>Zn(2+)</name>
        <dbReference type="ChEBI" id="CHEBI:29105"/>
        <label>2</label>
        <note>catalytic</note>
    </ligand>
</feature>
<dbReference type="CDD" id="cd07717">
    <property type="entry name" value="RNaseZ_ZiPD-like_MBL-fold"/>
    <property type="match status" value="1"/>
</dbReference>
<organism evidence="10 11">
    <name type="scientific">Savagea faecisuis</name>
    <dbReference type="NCBI Taxonomy" id="1274803"/>
    <lineage>
        <taxon>Bacteria</taxon>
        <taxon>Bacillati</taxon>
        <taxon>Bacillota</taxon>
        <taxon>Bacilli</taxon>
        <taxon>Bacillales</taxon>
        <taxon>Caryophanaceae</taxon>
        <taxon>Savagea</taxon>
    </lineage>
</organism>
<evidence type="ECO:0000256" key="6">
    <source>
        <dbReference type="ARBA" id="ARBA00022801"/>
    </source>
</evidence>
<sequence length="313" mass="34706">MDVTFLGTGAGMPSKTRNTSSIILNLRNEGEDYWMFDCGEATQHQLLHTSIKPSKINRIFITHLHGDHIFGLPGFLSSRSFLGGETPLTIYGPPGLEAWLTMTMQTTKTHIPYPIHYKIVEDGQVIDSPKFRVRARKLAHVIDSYGYRIEEKERPGTLLIEEALKRGVPKGPLLSELKNGRDVELSDGTLVRSVDVTTEKQKGRVVTILGDTAYTKASIDLAHEADLLIHEATFDDATATIAKQYGHATIREAAQVADEANVKRLVVTHISARFLKHDLPAFLAQGKAQFQTISIAEDFMTVDIPLQTNNTTT</sequence>
<evidence type="ECO:0000256" key="2">
    <source>
        <dbReference type="ARBA" id="ARBA00022694"/>
    </source>
</evidence>
<keyword evidence="3 8" id="KW-0540">Nuclease</keyword>
<evidence type="ECO:0000313" key="11">
    <source>
        <dbReference type="Proteomes" id="UP001596976"/>
    </source>
</evidence>
<accession>A0ABW3GWW1</accession>
<dbReference type="Gene3D" id="3.60.15.10">
    <property type="entry name" value="Ribonuclease Z/Hydroxyacylglutathione hydrolase-like"/>
    <property type="match status" value="1"/>
</dbReference>
<evidence type="ECO:0000313" key="10">
    <source>
        <dbReference type="EMBL" id="MFD0943631.1"/>
    </source>
</evidence>
<dbReference type="HAMAP" id="MF_01818">
    <property type="entry name" value="RNase_Z_BN"/>
    <property type="match status" value="1"/>
</dbReference>
<evidence type="ECO:0000256" key="5">
    <source>
        <dbReference type="ARBA" id="ARBA00022759"/>
    </source>
</evidence>
<keyword evidence="7 8" id="KW-0862">Zinc</keyword>
<keyword evidence="2 8" id="KW-0819">tRNA processing</keyword>
<dbReference type="GO" id="GO:0042781">
    <property type="term" value="F:3'-tRNA processing endoribonuclease activity"/>
    <property type="evidence" value="ECO:0007669"/>
    <property type="project" value="UniProtKB-EC"/>
</dbReference>
<dbReference type="NCBIfam" id="TIGR02651">
    <property type="entry name" value="RNase_Z"/>
    <property type="match status" value="1"/>
</dbReference>
<feature type="binding site" evidence="8">
    <location>
        <position position="65"/>
    </location>
    <ligand>
        <name>Zn(2+)</name>
        <dbReference type="ChEBI" id="CHEBI:29105"/>
        <label>1</label>
        <note>catalytic</note>
    </ligand>
</feature>
<protein>
    <recommendedName>
        <fullName evidence="8">Ribonuclease Z</fullName>
        <shortName evidence="8">RNase Z</shortName>
        <ecNumber evidence="8">3.1.26.11</ecNumber>
    </recommendedName>
    <alternativeName>
        <fullName evidence="8">tRNA 3 endonuclease</fullName>
    </alternativeName>
    <alternativeName>
        <fullName evidence="8">tRNase Z</fullName>
    </alternativeName>
</protein>
<feature type="binding site" evidence="8">
    <location>
        <position position="140"/>
    </location>
    <ligand>
        <name>Zn(2+)</name>
        <dbReference type="ChEBI" id="CHEBI:29105"/>
        <label>1</label>
        <note>catalytic</note>
    </ligand>
</feature>
<dbReference type="InterPro" id="IPR013471">
    <property type="entry name" value="RNase_Z/BN"/>
</dbReference>
<keyword evidence="4 8" id="KW-0479">Metal-binding</keyword>
<dbReference type="SUPFAM" id="SSF56281">
    <property type="entry name" value="Metallo-hydrolase/oxidoreductase"/>
    <property type="match status" value="1"/>
</dbReference>
<evidence type="ECO:0000256" key="3">
    <source>
        <dbReference type="ARBA" id="ARBA00022722"/>
    </source>
</evidence>
<dbReference type="Pfam" id="PF23023">
    <property type="entry name" value="Anti-Pycsar_Apyc1"/>
    <property type="match status" value="1"/>
</dbReference>
<dbReference type="Pfam" id="PF12706">
    <property type="entry name" value="Lactamase_B_2"/>
    <property type="match status" value="1"/>
</dbReference>
<evidence type="ECO:0000256" key="7">
    <source>
        <dbReference type="ARBA" id="ARBA00022833"/>
    </source>
</evidence>
<dbReference type="Proteomes" id="UP001596976">
    <property type="component" value="Unassembled WGS sequence"/>
</dbReference>